<evidence type="ECO:0000313" key="4">
    <source>
        <dbReference type="EMBL" id="ARJ07487.1"/>
    </source>
</evidence>
<dbReference type="EMBL" id="CP020715">
    <property type="protein sequence ID" value="ARJ07487.1"/>
    <property type="molecule type" value="Genomic_DNA"/>
</dbReference>
<sequence>MPALEYETHHWRPQHPALFSRAEVTRQTGDYRSAVPQRIAAWVPALPADLTADVVDASAALMSFDAHTVSALGAEDPTLGPMASILLRTESASSSQIEQLTVSARQLALAELDQSERTNARAVVGNVRAMEAALRLSDVLDAASILAMQRELLLAQPGYEEHAGVFRDELVWIGNRDTAGPRGAEFIAPQHPLIGPAIEDMLDFAARDDLPALVQIAVAHAQFETIHPFVDGNGRTGRALAQAMLRSKGLAAHATVPLSAGLLTDAEGYFGDLQAYRAGDAGPIIHRFAAAARYAAATGRVLVDDLRRELELSRSQLEGLRSQAAAWRVLPTLIGQPVVNARYLQATLGLSEMTALRALTALTERGVLVERTGRARNRIWQHPGILDVLDSYAAAIRRAAIRPGR</sequence>
<dbReference type="AlphaFoldDB" id="A0A1X9LQT7"/>
<dbReference type="STRING" id="1619308.B5808_18265"/>
<keyword evidence="2" id="KW-0067">ATP-binding</keyword>
<evidence type="ECO:0000259" key="3">
    <source>
        <dbReference type="PROSITE" id="PS51459"/>
    </source>
</evidence>
<dbReference type="InterPro" id="IPR036597">
    <property type="entry name" value="Fido-like_dom_sf"/>
</dbReference>
<feature type="binding site" evidence="2">
    <location>
        <begin position="231"/>
        <end position="238"/>
    </location>
    <ligand>
        <name>ATP</name>
        <dbReference type="ChEBI" id="CHEBI:30616"/>
    </ligand>
</feature>
<dbReference type="Gene3D" id="1.10.3290.10">
    <property type="entry name" value="Fido-like domain"/>
    <property type="match status" value="1"/>
</dbReference>
<reference evidence="4 5" key="1">
    <citation type="submission" date="2017-04" db="EMBL/GenBank/DDBJ databases">
        <authorList>
            <person name="Afonso C.L."/>
            <person name="Miller P.J."/>
            <person name="Scott M.A."/>
            <person name="Spackman E."/>
            <person name="Goraichik I."/>
            <person name="Dimitrov K.M."/>
            <person name="Suarez D.L."/>
            <person name="Swayne D.E."/>
        </authorList>
    </citation>
    <scope>NUCLEOTIDE SEQUENCE [LARGE SCALE GENOMIC DNA]</scope>
    <source>
        <strain evidence="5">XA(T)</strain>
    </source>
</reference>
<keyword evidence="5" id="KW-1185">Reference proteome</keyword>
<organism evidence="4 5">
    <name type="scientific">Cnuibacter physcomitrellae</name>
    <dbReference type="NCBI Taxonomy" id="1619308"/>
    <lineage>
        <taxon>Bacteria</taxon>
        <taxon>Bacillati</taxon>
        <taxon>Actinomycetota</taxon>
        <taxon>Actinomycetes</taxon>
        <taxon>Micrococcales</taxon>
        <taxon>Microbacteriaceae</taxon>
        <taxon>Cnuibacter</taxon>
    </lineage>
</organism>
<name>A0A1X9LQT7_9MICO</name>
<dbReference type="PANTHER" id="PTHR13504:SF38">
    <property type="entry name" value="FIDO DOMAIN-CONTAINING PROTEIN"/>
    <property type="match status" value="1"/>
</dbReference>
<evidence type="ECO:0000313" key="5">
    <source>
        <dbReference type="Proteomes" id="UP000192775"/>
    </source>
</evidence>
<gene>
    <name evidence="4" type="ORF">B5808_18265</name>
</gene>
<feature type="active site" evidence="1">
    <location>
        <position position="227"/>
    </location>
</feature>
<dbReference type="PROSITE" id="PS51459">
    <property type="entry name" value="FIDO"/>
    <property type="match status" value="1"/>
</dbReference>
<dbReference type="InterPro" id="IPR040198">
    <property type="entry name" value="Fido_containing"/>
</dbReference>
<proteinExistence type="predicted"/>
<feature type="domain" description="Fido" evidence="3">
    <location>
        <begin position="140"/>
        <end position="290"/>
    </location>
</feature>
<dbReference type="Proteomes" id="UP000192775">
    <property type="component" value="Chromosome"/>
</dbReference>
<evidence type="ECO:0000256" key="1">
    <source>
        <dbReference type="PIRSR" id="PIRSR640198-1"/>
    </source>
</evidence>
<keyword evidence="2" id="KW-0547">Nucleotide-binding</keyword>
<dbReference type="Pfam" id="PF02661">
    <property type="entry name" value="Fic"/>
    <property type="match status" value="1"/>
</dbReference>
<dbReference type="InterPro" id="IPR003812">
    <property type="entry name" value="Fido"/>
</dbReference>
<evidence type="ECO:0000256" key="2">
    <source>
        <dbReference type="PIRSR" id="PIRSR640198-2"/>
    </source>
</evidence>
<dbReference type="SUPFAM" id="SSF140931">
    <property type="entry name" value="Fic-like"/>
    <property type="match status" value="1"/>
</dbReference>
<dbReference type="GO" id="GO:0005524">
    <property type="term" value="F:ATP binding"/>
    <property type="evidence" value="ECO:0007669"/>
    <property type="project" value="UniProtKB-KW"/>
</dbReference>
<accession>A0A1X9LQT7</accession>
<dbReference type="PANTHER" id="PTHR13504">
    <property type="entry name" value="FIDO DOMAIN-CONTAINING PROTEIN DDB_G0283145"/>
    <property type="match status" value="1"/>
</dbReference>
<protein>
    <submittedName>
        <fullName evidence="4">Cell filamentation protein Fic</fullName>
    </submittedName>
</protein>
<dbReference type="KEGG" id="cphy:B5808_18265"/>